<name>A0A914DWV1_9BILA</name>
<organism evidence="2 3">
    <name type="scientific">Acrobeloides nanus</name>
    <dbReference type="NCBI Taxonomy" id="290746"/>
    <lineage>
        <taxon>Eukaryota</taxon>
        <taxon>Metazoa</taxon>
        <taxon>Ecdysozoa</taxon>
        <taxon>Nematoda</taxon>
        <taxon>Chromadorea</taxon>
        <taxon>Rhabditida</taxon>
        <taxon>Tylenchina</taxon>
        <taxon>Cephalobomorpha</taxon>
        <taxon>Cephaloboidea</taxon>
        <taxon>Cephalobidae</taxon>
        <taxon>Acrobeloides</taxon>
    </lineage>
</organism>
<keyword evidence="2" id="KW-1185">Reference proteome</keyword>
<proteinExistence type="predicted"/>
<accession>A0A914DWV1</accession>
<evidence type="ECO:0000313" key="3">
    <source>
        <dbReference type="WBParaSite" id="ACRNAN_scaffold4097.g28320.t1"/>
    </source>
</evidence>
<dbReference type="WBParaSite" id="ACRNAN_scaffold4097.g28320.t1">
    <property type="protein sequence ID" value="ACRNAN_scaffold4097.g28320.t1"/>
    <property type="gene ID" value="ACRNAN_scaffold4097.g28320"/>
</dbReference>
<evidence type="ECO:0000256" key="1">
    <source>
        <dbReference type="SAM" id="MobiDB-lite"/>
    </source>
</evidence>
<reference evidence="3" key="1">
    <citation type="submission" date="2022-11" db="UniProtKB">
        <authorList>
            <consortium name="WormBaseParasite"/>
        </authorList>
    </citation>
    <scope>IDENTIFICATION</scope>
</reference>
<dbReference type="AlphaFoldDB" id="A0A914DWV1"/>
<dbReference type="Proteomes" id="UP000887540">
    <property type="component" value="Unplaced"/>
</dbReference>
<feature type="region of interest" description="Disordered" evidence="1">
    <location>
        <begin position="1"/>
        <end position="65"/>
    </location>
</feature>
<feature type="compositionally biased region" description="Polar residues" evidence="1">
    <location>
        <begin position="1"/>
        <end position="16"/>
    </location>
</feature>
<feature type="compositionally biased region" description="Polar residues" evidence="1">
    <location>
        <begin position="42"/>
        <end position="51"/>
    </location>
</feature>
<evidence type="ECO:0000313" key="2">
    <source>
        <dbReference type="Proteomes" id="UP000887540"/>
    </source>
</evidence>
<protein>
    <submittedName>
        <fullName evidence="3">LITAF domain-containing protein</fullName>
    </submittedName>
</protein>
<sequence length="106" mass="11584">MSAPLSNSSQETTPLTQDHENQENASAQEPQPPYNPHYNSKGDPSQSEGSPSPNPPLNYKEIPRSVPHAPATTTVFVVPLEFNSKPSKVLCPYCKVSVTTRIEHEA</sequence>